<organism evidence="2 3">
    <name type="scientific">Weissella confusa</name>
    <name type="common">Lactobacillus confusus</name>
    <dbReference type="NCBI Taxonomy" id="1583"/>
    <lineage>
        <taxon>Bacteria</taxon>
        <taxon>Bacillati</taxon>
        <taxon>Bacillota</taxon>
        <taxon>Bacilli</taxon>
        <taxon>Lactobacillales</taxon>
        <taxon>Lactobacillaceae</taxon>
        <taxon>Weissella</taxon>
    </lineage>
</organism>
<feature type="transmembrane region" description="Helical" evidence="1">
    <location>
        <begin position="111"/>
        <end position="131"/>
    </location>
</feature>
<protein>
    <recommendedName>
        <fullName evidence="4">Membrane-associated phospholipid phosphatase</fullName>
    </recommendedName>
</protein>
<feature type="transmembrane region" description="Helical" evidence="1">
    <location>
        <begin position="53"/>
        <end position="73"/>
    </location>
</feature>
<keyword evidence="1" id="KW-0472">Membrane</keyword>
<reference evidence="2 3" key="1">
    <citation type="journal article" date="2021" name="Int. J. Food Microbiol.">
        <title>Safety demonstration of a microbial species for use in the food chain: Weissella confusa.</title>
        <authorList>
            <person name="Bourdichon F."/>
            <person name="Patrone V."/>
            <person name="Fontana A."/>
            <person name="Milani G."/>
            <person name="Morelli L."/>
        </authorList>
    </citation>
    <scope>NUCLEOTIDE SEQUENCE [LARGE SCALE GENOMIC DNA]</scope>
    <source>
        <strain evidence="2 3">CCUG 43002</strain>
    </source>
</reference>
<evidence type="ECO:0000313" key="2">
    <source>
        <dbReference type="EMBL" id="MBJ7638036.1"/>
    </source>
</evidence>
<proteinExistence type="predicted"/>
<comment type="caution">
    <text evidence="2">The sequence shown here is derived from an EMBL/GenBank/DDBJ whole genome shotgun (WGS) entry which is preliminary data.</text>
</comment>
<dbReference type="Proteomes" id="UP000728106">
    <property type="component" value="Unassembled WGS sequence"/>
</dbReference>
<keyword evidence="1" id="KW-0812">Transmembrane</keyword>
<dbReference type="AlphaFoldDB" id="A0AA40YP93"/>
<sequence length="205" mass="23116">MIFIISSLAFLIFTISVFIKSSFIALIDAAEQNLLAKFTPAALLHLTTPFVMFSHGILFALLIFIFMFVLWGLKFKIPAAWILLTTLLGWLIVNVFSLIFNHQVAGQKTEYPAHTIFFATLLYFFLAKIVIPELKTIFYRIVGQVVIVAGWLLTFTGTILLNNYTLSGAIAGWLLALAWLQLAAQFYGKSAPRAYRMNGFSNSWF</sequence>
<dbReference type="EMBL" id="JAAOCP010000001">
    <property type="protein sequence ID" value="MBJ7638036.1"/>
    <property type="molecule type" value="Genomic_DNA"/>
</dbReference>
<dbReference type="RefSeq" id="WP_199467974.1">
    <property type="nucleotide sequence ID" value="NZ_JAAOCP010000001.1"/>
</dbReference>
<accession>A0AA40YP93</accession>
<evidence type="ECO:0008006" key="4">
    <source>
        <dbReference type="Google" id="ProtNLM"/>
    </source>
</evidence>
<name>A0AA40YP93_WEICO</name>
<keyword evidence="1" id="KW-1133">Transmembrane helix</keyword>
<keyword evidence="3" id="KW-1185">Reference proteome</keyword>
<feature type="transmembrane region" description="Helical" evidence="1">
    <location>
        <begin position="80"/>
        <end position="99"/>
    </location>
</feature>
<evidence type="ECO:0000313" key="3">
    <source>
        <dbReference type="Proteomes" id="UP000728106"/>
    </source>
</evidence>
<feature type="transmembrane region" description="Helical" evidence="1">
    <location>
        <begin position="138"/>
        <end position="160"/>
    </location>
</feature>
<feature type="transmembrane region" description="Helical" evidence="1">
    <location>
        <begin position="166"/>
        <end position="187"/>
    </location>
</feature>
<gene>
    <name evidence="2" type="ORF">HAU20_01185</name>
</gene>
<evidence type="ECO:0000256" key="1">
    <source>
        <dbReference type="SAM" id="Phobius"/>
    </source>
</evidence>